<accession>A0AAD6B9X4</accession>
<dbReference type="PANTHER" id="PTHR12656">
    <property type="entry name" value="BRG-1 ASSOCIATED FACTOR 250 BAF250"/>
    <property type="match status" value="1"/>
</dbReference>
<feature type="region of interest" description="Disordered" evidence="4">
    <location>
        <begin position="758"/>
        <end position="777"/>
    </location>
</feature>
<name>A0AAD6B9X4_9TELE</name>
<evidence type="ECO:0000256" key="1">
    <source>
        <dbReference type="ARBA" id="ARBA00004123"/>
    </source>
</evidence>
<dbReference type="PANTHER" id="PTHR12656:SF11">
    <property type="entry name" value="AT-RICH INTERACTIVE DOMAIN-CONTAINING PROTEIN 1B"/>
    <property type="match status" value="1"/>
</dbReference>
<evidence type="ECO:0000259" key="5">
    <source>
        <dbReference type="PROSITE" id="PS51011"/>
    </source>
</evidence>
<dbReference type="GO" id="GO:0003677">
    <property type="term" value="F:DNA binding"/>
    <property type="evidence" value="ECO:0007669"/>
    <property type="project" value="InterPro"/>
</dbReference>
<dbReference type="GO" id="GO:0016514">
    <property type="term" value="C:SWI/SNF complex"/>
    <property type="evidence" value="ECO:0007669"/>
    <property type="project" value="InterPro"/>
</dbReference>
<feature type="compositionally biased region" description="Low complexity" evidence="4">
    <location>
        <begin position="485"/>
        <end position="503"/>
    </location>
</feature>
<dbReference type="Pfam" id="PF01388">
    <property type="entry name" value="ARID"/>
    <property type="match status" value="1"/>
</dbReference>
<feature type="compositionally biased region" description="Low complexity" evidence="4">
    <location>
        <begin position="257"/>
        <end position="274"/>
    </location>
</feature>
<dbReference type="SUPFAM" id="SSF46774">
    <property type="entry name" value="ARID-like"/>
    <property type="match status" value="1"/>
</dbReference>
<dbReference type="EMBL" id="JAPTMU010000008">
    <property type="protein sequence ID" value="KAJ4938934.1"/>
    <property type="molecule type" value="Genomic_DNA"/>
</dbReference>
<feature type="region of interest" description="Disordered" evidence="4">
    <location>
        <begin position="815"/>
        <end position="852"/>
    </location>
</feature>
<dbReference type="GO" id="GO:0005654">
    <property type="term" value="C:nucleoplasm"/>
    <property type="evidence" value="ECO:0007669"/>
    <property type="project" value="TreeGrafter"/>
</dbReference>
<feature type="compositionally biased region" description="Pro residues" evidence="4">
    <location>
        <begin position="330"/>
        <end position="343"/>
    </location>
</feature>
<keyword evidence="3" id="KW-0539">Nucleus</keyword>
<evidence type="ECO:0000256" key="3">
    <source>
        <dbReference type="ARBA" id="ARBA00023242"/>
    </source>
</evidence>
<evidence type="ECO:0000256" key="2">
    <source>
        <dbReference type="ARBA" id="ARBA00022553"/>
    </source>
</evidence>
<dbReference type="InterPro" id="IPR021906">
    <property type="entry name" value="BAF250/Osa"/>
</dbReference>
<feature type="region of interest" description="Disordered" evidence="4">
    <location>
        <begin position="634"/>
        <end position="674"/>
    </location>
</feature>
<dbReference type="Gene3D" id="1.10.150.60">
    <property type="entry name" value="ARID DNA-binding domain"/>
    <property type="match status" value="1"/>
</dbReference>
<feature type="domain" description="ARID" evidence="5">
    <location>
        <begin position="363"/>
        <end position="454"/>
    </location>
</feature>
<protein>
    <recommendedName>
        <fullName evidence="5">ARID domain-containing protein</fullName>
    </recommendedName>
</protein>
<dbReference type="SMART" id="SM01014">
    <property type="entry name" value="ARID"/>
    <property type="match status" value="1"/>
</dbReference>
<gene>
    <name evidence="6" type="ORF">JOQ06_028399</name>
</gene>
<feature type="region of interest" description="Disordered" evidence="4">
    <location>
        <begin position="456"/>
        <end position="564"/>
    </location>
</feature>
<dbReference type="SMART" id="SM00501">
    <property type="entry name" value="BRIGHT"/>
    <property type="match status" value="1"/>
</dbReference>
<evidence type="ECO:0000313" key="7">
    <source>
        <dbReference type="Proteomes" id="UP001219934"/>
    </source>
</evidence>
<comment type="caution">
    <text evidence="6">The sequence shown here is derived from an EMBL/GenBank/DDBJ whole genome shotgun (WGS) entry which is preliminary data.</text>
</comment>
<organism evidence="6 7">
    <name type="scientific">Pogonophryne albipinna</name>
    <dbReference type="NCBI Taxonomy" id="1090488"/>
    <lineage>
        <taxon>Eukaryota</taxon>
        <taxon>Metazoa</taxon>
        <taxon>Chordata</taxon>
        <taxon>Craniata</taxon>
        <taxon>Vertebrata</taxon>
        <taxon>Euteleostomi</taxon>
        <taxon>Actinopterygii</taxon>
        <taxon>Neopterygii</taxon>
        <taxon>Teleostei</taxon>
        <taxon>Neoteleostei</taxon>
        <taxon>Acanthomorphata</taxon>
        <taxon>Eupercaria</taxon>
        <taxon>Perciformes</taxon>
        <taxon>Notothenioidei</taxon>
        <taxon>Pogonophryne</taxon>
    </lineage>
</organism>
<feature type="region of interest" description="Disordered" evidence="4">
    <location>
        <begin position="101"/>
        <end position="352"/>
    </location>
</feature>
<dbReference type="GO" id="GO:0071565">
    <property type="term" value="C:nBAF complex"/>
    <property type="evidence" value="ECO:0007669"/>
    <property type="project" value="TreeGrafter"/>
</dbReference>
<dbReference type="GO" id="GO:0006338">
    <property type="term" value="P:chromatin remodeling"/>
    <property type="evidence" value="ECO:0007669"/>
    <property type="project" value="InterPro"/>
</dbReference>
<dbReference type="Proteomes" id="UP001219934">
    <property type="component" value="Unassembled WGS sequence"/>
</dbReference>
<keyword evidence="2" id="KW-0597">Phosphoprotein</keyword>
<feature type="compositionally biased region" description="Polar residues" evidence="4">
    <location>
        <begin position="217"/>
        <end position="248"/>
    </location>
</feature>
<comment type="subcellular location">
    <subcellularLocation>
        <location evidence="1">Nucleus</location>
    </subcellularLocation>
</comment>
<dbReference type="PROSITE" id="PS51011">
    <property type="entry name" value="ARID"/>
    <property type="match status" value="1"/>
</dbReference>
<feature type="compositionally biased region" description="Polar residues" evidence="4">
    <location>
        <begin position="646"/>
        <end position="674"/>
    </location>
</feature>
<reference evidence="6" key="1">
    <citation type="submission" date="2022-11" db="EMBL/GenBank/DDBJ databases">
        <title>Chromosome-level genome of Pogonophryne albipinna.</title>
        <authorList>
            <person name="Jo E."/>
        </authorList>
    </citation>
    <scope>NUCLEOTIDE SEQUENCE</scope>
    <source>
        <strain evidence="6">SGF0006</strain>
        <tissue evidence="6">Muscle</tissue>
    </source>
</reference>
<dbReference type="Pfam" id="PF12031">
    <property type="entry name" value="BAF250_C"/>
    <property type="match status" value="1"/>
</dbReference>
<dbReference type="GO" id="GO:0045893">
    <property type="term" value="P:positive regulation of DNA-templated transcription"/>
    <property type="evidence" value="ECO:0007669"/>
    <property type="project" value="TreeGrafter"/>
</dbReference>
<feature type="region of interest" description="Disordered" evidence="4">
    <location>
        <begin position="1024"/>
        <end position="1114"/>
    </location>
</feature>
<dbReference type="InterPro" id="IPR001606">
    <property type="entry name" value="ARID_dom"/>
</dbReference>
<feature type="compositionally biased region" description="Basic and acidic residues" evidence="4">
    <location>
        <begin position="815"/>
        <end position="825"/>
    </location>
</feature>
<feature type="compositionally biased region" description="Pro residues" evidence="4">
    <location>
        <begin position="151"/>
        <end position="163"/>
    </location>
</feature>
<dbReference type="GO" id="GO:0035060">
    <property type="term" value="C:brahma complex"/>
    <property type="evidence" value="ECO:0007669"/>
    <property type="project" value="InterPro"/>
</dbReference>
<evidence type="ECO:0000313" key="6">
    <source>
        <dbReference type="EMBL" id="KAJ4938934.1"/>
    </source>
</evidence>
<dbReference type="InterPro" id="IPR033388">
    <property type="entry name" value="BAF250_C"/>
</dbReference>
<feature type="compositionally biased region" description="Basic and acidic residues" evidence="4">
    <location>
        <begin position="1077"/>
        <end position="1114"/>
    </location>
</feature>
<proteinExistence type="predicted"/>
<keyword evidence="7" id="KW-1185">Reference proteome</keyword>
<sequence>MGLRDINNSPGGVLKPQFVTRANNHKVSAQAIENAYVMWKVSSLKQLEDTQKPFPFSETFFPPLGDLSQGGDITVETAQCLQREYNEMCSVCNYPRSSNYSGPASTGYSGPGMTNSLGMNASSPMHGQGPGQPIPVGRSHGAGSQNRVYPPMAPSSPGMPQPAGPGMGPPSLGSSNRKAQEAAAAAMPGSANSTHNRRPPYARSQAQMQPRHHHRQGSYQGQGISQASTMATTVPYSQPTGNNSSAMGNAQAPAYNMPPSGDMGMSGDGMMSPDVKAKADVKDDSVPANEPHKPKPTTPGGALPVPSPLSPSPASLSSYHGDDSDSISSPPWPLKNPSSPKPNPNSSSLSGERITRLFDLGVEPERRGWVERYLTFMEERGTPVAQLPTVGKKPLDLWKLYIAVCEIGGLAMVNKNKKWRELSSTLNVGTSSTSASSLKKQYIQFLFAYECKMERGEEPPADSSSMAGGDSRKQVKIQPPSPANSGGSLQGPQTPQSSGSSSTAEAAGDLKPPTPATTPLGQVTPLPPNRSSVSVQDPFSEVSDPAFQKRVTPLPPSAPYQQGLSMPDMMMRMQYDTKDPFAGMRKMAGADPYIPGQMPSGGVQDMYGRPPSALSMSQRSQYPYGPGYDRRPDHVMGMEGNMGPPGSQNNMGPSNSEGSMYSPSRYPSQQRHDGYSQQYPSMPYGMHPSGMYPQQQQGYKRPMDGMYGPPPKRHESDMYAMQYANQQPDMYNHYGGGYSGPDHRPLQGQFPYPYPRDRMGPSGQSQHSMMGGGPPPNHAADGPNMWPSRTDLGYPYPNRQGPPSQMPPYMCREDMEGRPGQEQWHRQSPYMSSSGGMMPLTSRQPSSYSNSPSMLNHLPRAPSPGAFQRSMDPRMSPGKAPFMSAMKMTKPGMSMMGPQGPLGHYPPNLRRDLNYPPGSVEATMPLLKPRRRFTSKDTGTPEAWRVMMSLKSGLLAESTWALDTINILLYDDSTVGSFNLSQLPGFLELIVEYFRRYLIEIFGILEEFEVRAVAQKIILDPAADQKEEAPADQETESSAQPEPHAAPEAEVEKAAAIVEKTPPDTAEPAEVNGETEVSVKKEEDGEKEVEAESGKAVESKKESAETEPKPKQASKYDRLPIKIVHKEELTEDMMEHLGYITEFTSGLLHWQAGGGDSTAHIQTQFEPRSEPPARAEGKTNKEEENREDDGKKHFTATIDDVLCARVDALSYAHPARSLPSYPFRVHEDGEQDHITLLEDEPRCRDEAPLSTSSAGQDALAKRCLCVSNIVRSLSFIPGNDLDMSRHPALVLLLGKLLLLHHQHPERNRSPPGYRRDELQEQGSSSSEGEWWWECLGLLRENAMVTLANISGQLDLSTYPDTICLPILDGLLHWMVCPSAEAQDPFPSATAHSQLTSQRLVLECLCKLSIQGGNIDLMLATPPFSRQEKLFTVLLRYIAQRKAQVYREMAVALLSHLAQGDATAACAITMQKGSVGNFVGFLEDGVSMAQYQQNPHSLLHMGQPPMDPPSINMMCRAAKGLLAMAKVAENKTEFVLYESRLLDMSISSVLNAGVVAIICQVLFHLGKL</sequence>
<feature type="compositionally biased region" description="Basic and acidic residues" evidence="4">
    <location>
        <begin position="1167"/>
        <end position="1192"/>
    </location>
</feature>
<feature type="compositionally biased region" description="Polar residues" evidence="4">
    <location>
        <begin position="101"/>
        <end position="125"/>
    </location>
</feature>
<feature type="compositionally biased region" description="Low complexity" evidence="4">
    <location>
        <begin position="831"/>
        <end position="852"/>
    </location>
</feature>
<dbReference type="GO" id="GO:0031491">
    <property type="term" value="F:nucleosome binding"/>
    <property type="evidence" value="ECO:0007669"/>
    <property type="project" value="TreeGrafter"/>
</dbReference>
<feature type="region of interest" description="Disordered" evidence="4">
    <location>
        <begin position="1164"/>
        <end position="1192"/>
    </location>
</feature>
<feature type="compositionally biased region" description="Basic and acidic residues" evidence="4">
    <location>
        <begin position="275"/>
        <end position="293"/>
    </location>
</feature>
<dbReference type="InterPro" id="IPR036431">
    <property type="entry name" value="ARID_dom_sf"/>
</dbReference>
<evidence type="ECO:0000256" key="4">
    <source>
        <dbReference type="SAM" id="MobiDB-lite"/>
    </source>
</evidence>
<dbReference type="GO" id="GO:0006357">
    <property type="term" value="P:regulation of transcription by RNA polymerase II"/>
    <property type="evidence" value="ECO:0007669"/>
    <property type="project" value="TreeGrafter"/>
</dbReference>
<feature type="compositionally biased region" description="Low complexity" evidence="4">
    <location>
        <begin position="760"/>
        <end position="769"/>
    </location>
</feature>